<evidence type="ECO:0000313" key="2">
    <source>
        <dbReference type="Proteomes" id="UP000641025"/>
    </source>
</evidence>
<dbReference type="Proteomes" id="UP000641025">
    <property type="component" value="Unassembled WGS sequence"/>
</dbReference>
<proteinExistence type="predicted"/>
<dbReference type="EMBL" id="JAEMHK010000004">
    <property type="protein sequence ID" value="MBJ6800062.1"/>
    <property type="molecule type" value="Genomic_DNA"/>
</dbReference>
<accession>A0ABS0YRC9</accession>
<keyword evidence="2" id="KW-1185">Reference proteome</keyword>
<gene>
    <name evidence="1" type="ORF">JFN90_07915</name>
</gene>
<organism evidence="1 2">
    <name type="scientific">Geomonas propionica</name>
    <dbReference type="NCBI Taxonomy" id="2798582"/>
    <lineage>
        <taxon>Bacteria</taxon>
        <taxon>Pseudomonadati</taxon>
        <taxon>Thermodesulfobacteriota</taxon>
        <taxon>Desulfuromonadia</taxon>
        <taxon>Geobacterales</taxon>
        <taxon>Geobacteraceae</taxon>
        <taxon>Geomonas</taxon>
    </lineage>
</organism>
<name>A0ABS0YRC9_9BACT</name>
<evidence type="ECO:0000313" key="1">
    <source>
        <dbReference type="EMBL" id="MBJ6800062.1"/>
    </source>
</evidence>
<reference evidence="1 2" key="1">
    <citation type="submission" date="2020-12" db="EMBL/GenBank/DDBJ databases">
        <title>Geomonas sp. Red259, isolated from paddy soil.</title>
        <authorList>
            <person name="Xu Z."/>
            <person name="Zhang Z."/>
            <person name="Masuda Y."/>
            <person name="Itoh H."/>
            <person name="Senoo K."/>
        </authorList>
    </citation>
    <scope>NUCLEOTIDE SEQUENCE [LARGE SCALE GENOMIC DNA]</scope>
    <source>
        <strain evidence="1 2">Red259</strain>
    </source>
</reference>
<comment type="caution">
    <text evidence="1">The sequence shown here is derived from an EMBL/GenBank/DDBJ whole genome shotgun (WGS) entry which is preliminary data.</text>
</comment>
<sequence>MEISNTRHATTLPLAAQALQASTSASAKNGPVQAGKDQVTVSDEALASSRQATADSSAATDPTLHMLGDLLNQVTGSTVQQLSYQETDLAAQSASLSFSGTIATRDGKEVSFGLQLQYDHVSVQQQSATYQAGADGISLSYQGDAAELTSRSFSFSLAASADSEAVAGKGVFHLNDELSQIAKEMKPAVKEFMAATGAQGGWGQVNRLLRSTV</sequence>
<dbReference type="RefSeq" id="WP_199394572.1">
    <property type="nucleotide sequence ID" value="NZ_JAEMHK010000004.1"/>
</dbReference>
<protein>
    <submittedName>
        <fullName evidence="1">Uncharacterized protein</fullName>
    </submittedName>
</protein>